<evidence type="ECO:0000256" key="5">
    <source>
        <dbReference type="SAM" id="Phobius"/>
    </source>
</evidence>
<sequence length="723" mass="78965">MQQAKGSTFWKRYFILIVAVSLFLIISVALIGASLLLSARIGQGTHARDLAGGERSASQIVLRSMLEMQQDIAAGRPASAENRDALRQRSDLISNTIKVFNEGGKIPGDDNPNALDRGIVSAEMSGLNRDIATIWGPYKGHIDAVLAGETIDPAALTRAVDYGRANNTALFKLLNQQVGASQAISEKANRQLSLAQTIGAALIVLNFLFTALVAFRRLVAGDRAVVQSRKQTDDILATVKEGLFLVTSDFVIGSQMSNSLPQIMQRKVEPGMNLIEVMRTMVTPQTLEATRDYLGLLFGKRVKENLVASLNPLSEVPVAGGSDGRGQLQSRYLNFQFNRVQESEDTVYLLVTVSDASERVRLTNEISAAKTRTREEMEALLRVLSRESSEVRLFLHRVGVVLERVNDDLRQAAARRTGTDYSELVNAIFRDVHSLKSEAAALSLDMIEALAHNFEVDLINLRDRGSVEGSDMVKMTVHLDDMFECVATIRDFLDRMAGNRDVSVPQAAVTPSQRAVEGWNTLAERIAREQGKQVQLDLQLQAFDRLPGDTLNALRTIGLQLLRNAVVHGIEPAAERQARAKPSVGTVSFRSEDVGSRQVELVVRDDGRGLDVARIRAALSASGRYGFEQLETLSDRDVIMKIFEPGVSTAEHSDRDAGHGIGMDLVMKQVRSLSGTIALSTKVGAYTEFRIRLPVAESKPVETGNGAHAPALPAGPADFQLTF</sequence>
<dbReference type="GO" id="GO:0000155">
    <property type="term" value="F:phosphorelay sensor kinase activity"/>
    <property type="evidence" value="ECO:0007669"/>
    <property type="project" value="UniProtKB-ARBA"/>
</dbReference>
<dbReference type="InterPro" id="IPR004358">
    <property type="entry name" value="Sig_transdc_His_kin-like_C"/>
</dbReference>
<keyword evidence="7" id="KW-0418">Kinase</keyword>
<dbReference type="InterPro" id="IPR051315">
    <property type="entry name" value="Bact_Chemotaxis_CheA"/>
</dbReference>
<comment type="caution">
    <text evidence="7">The sequence shown here is derived from an EMBL/GenBank/DDBJ whole genome shotgun (WGS) entry which is preliminary data.</text>
</comment>
<evidence type="ECO:0000259" key="6">
    <source>
        <dbReference type="PROSITE" id="PS50894"/>
    </source>
</evidence>
<dbReference type="PRINTS" id="PR00344">
    <property type="entry name" value="BCTRLSENSOR"/>
</dbReference>
<keyword evidence="5" id="KW-0812">Transmembrane</keyword>
<dbReference type="PROSITE" id="PS50894">
    <property type="entry name" value="HPT"/>
    <property type="match status" value="1"/>
</dbReference>
<dbReference type="InterPro" id="IPR036890">
    <property type="entry name" value="HATPase_C_sf"/>
</dbReference>
<evidence type="ECO:0000256" key="4">
    <source>
        <dbReference type="PROSITE-ProRule" id="PRU00110"/>
    </source>
</evidence>
<feature type="domain" description="HPt" evidence="6">
    <location>
        <begin position="390"/>
        <end position="496"/>
    </location>
</feature>
<dbReference type="OrthoDB" id="9803176at2"/>
<dbReference type="EC" id="2.7.13.3" evidence="2"/>
<dbReference type="SMART" id="SM00387">
    <property type="entry name" value="HATPase_c"/>
    <property type="match status" value="1"/>
</dbReference>
<keyword evidence="4" id="KW-0597">Phosphoprotein</keyword>
<evidence type="ECO:0000256" key="3">
    <source>
        <dbReference type="ARBA" id="ARBA00023012"/>
    </source>
</evidence>
<dbReference type="EMBL" id="JAJA02000001">
    <property type="protein sequence ID" value="KWS06840.1"/>
    <property type="molecule type" value="Genomic_DNA"/>
</dbReference>
<keyword evidence="5" id="KW-1133">Transmembrane helix</keyword>
<evidence type="ECO:0000313" key="7">
    <source>
        <dbReference type="EMBL" id="KWS06840.1"/>
    </source>
</evidence>
<comment type="catalytic activity">
    <reaction evidence="1">
        <text>ATP + protein L-histidine = ADP + protein N-phospho-L-histidine.</text>
        <dbReference type="EC" id="2.7.13.3"/>
    </reaction>
</comment>
<dbReference type="InterPro" id="IPR008207">
    <property type="entry name" value="Sig_transdc_His_kin_Hpt_dom"/>
</dbReference>
<proteinExistence type="predicted"/>
<dbReference type="Pfam" id="PF02518">
    <property type="entry name" value="HATPase_c"/>
    <property type="match status" value="1"/>
</dbReference>
<keyword evidence="3" id="KW-0902">Two-component regulatory system</keyword>
<keyword evidence="7" id="KW-0808">Transferase</keyword>
<dbReference type="RefSeq" id="WP_036112843.1">
    <property type="nucleotide sequence ID" value="NZ_JAJA02000001.1"/>
</dbReference>
<dbReference type="Pfam" id="PF01627">
    <property type="entry name" value="Hpt"/>
    <property type="match status" value="1"/>
</dbReference>
<dbReference type="PANTHER" id="PTHR43395">
    <property type="entry name" value="SENSOR HISTIDINE KINASE CHEA"/>
    <property type="match status" value="1"/>
</dbReference>
<evidence type="ECO:0000313" key="8">
    <source>
        <dbReference type="Proteomes" id="UP000023435"/>
    </source>
</evidence>
<reference evidence="7 8" key="1">
    <citation type="journal article" date="2014" name="Genome Announc.">
        <title>Draft Genome Sequence of Lysobacter capsici AZ78, a Bacterium Antagonistic to Plant-Pathogenic Oomycetes.</title>
        <authorList>
            <person name="Puopolo G."/>
            <person name="Sonego P."/>
            <person name="Engelen K."/>
            <person name="Pertot I."/>
        </authorList>
    </citation>
    <scope>NUCLEOTIDE SEQUENCE [LARGE SCALE GENOMIC DNA]</scope>
    <source>
        <strain evidence="7 8">AZ78</strain>
    </source>
</reference>
<dbReference type="AlphaFoldDB" id="A0A108UDG6"/>
<gene>
    <name evidence="7" type="ORF">AZ78_4398</name>
</gene>
<dbReference type="SUPFAM" id="SSF55874">
    <property type="entry name" value="ATPase domain of HSP90 chaperone/DNA topoisomerase II/histidine kinase"/>
    <property type="match status" value="1"/>
</dbReference>
<keyword evidence="8" id="KW-1185">Reference proteome</keyword>
<evidence type="ECO:0000256" key="2">
    <source>
        <dbReference type="ARBA" id="ARBA00012438"/>
    </source>
</evidence>
<dbReference type="SUPFAM" id="SSF47226">
    <property type="entry name" value="Histidine-containing phosphotransfer domain, HPT domain"/>
    <property type="match status" value="1"/>
</dbReference>
<dbReference type="InterPro" id="IPR036641">
    <property type="entry name" value="HPT_dom_sf"/>
</dbReference>
<organism evidence="7 8">
    <name type="scientific">Lysobacter capsici AZ78</name>
    <dbReference type="NCBI Taxonomy" id="1444315"/>
    <lineage>
        <taxon>Bacteria</taxon>
        <taxon>Pseudomonadati</taxon>
        <taxon>Pseudomonadota</taxon>
        <taxon>Gammaproteobacteria</taxon>
        <taxon>Lysobacterales</taxon>
        <taxon>Lysobacteraceae</taxon>
        <taxon>Lysobacter</taxon>
    </lineage>
</organism>
<accession>A0A108UDG6</accession>
<feature type="transmembrane region" description="Helical" evidence="5">
    <location>
        <begin position="194"/>
        <end position="215"/>
    </location>
</feature>
<evidence type="ECO:0000256" key="1">
    <source>
        <dbReference type="ARBA" id="ARBA00000085"/>
    </source>
</evidence>
<feature type="modified residue" description="Phosphohistidine" evidence="4">
    <location>
        <position position="433"/>
    </location>
</feature>
<feature type="transmembrane region" description="Helical" evidence="5">
    <location>
        <begin position="13"/>
        <end position="38"/>
    </location>
</feature>
<keyword evidence="5" id="KW-0472">Membrane</keyword>
<dbReference type="Proteomes" id="UP000023435">
    <property type="component" value="Unassembled WGS sequence"/>
</dbReference>
<dbReference type="CDD" id="cd00088">
    <property type="entry name" value="HPT"/>
    <property type="match status" value="1"/>
</dbReference>
<dbReference type="Gene3D" id="1.20.120.160">
    <property type="entry name" value="HPT domain"/>
    <property type="match status" value="1"/>
</dbReference>
<protein>
    <recommendedName>
        <fullName evidence="2">histidine kinase</fullName>
        <ecNumber evidence="2">2.7.13.3</ecNumber>
    </recommendedName>
</protein>
<name>A0A108UDG6_9GAMM</name>
<dbReference type="InterPro" id="IPR003594">
    <property type="entry name" value="HATPase_dom"/>
</dbReference>
<dbReference type="PANTHER" id="PTHR43395:SF10">
    <property type="entry name" value="CHEMOTAXIS PROTEIN CHEA"/>
    <property type="match status" value="1"/>
</dbReference>
<dbReference type="Gene3D" id="3.30.565.10">
    <property type="entry name" value="Histidine kinase-like ATPase, C-terminal domain"/>
    <property type="match status" value="1"/>
</dbReference>